<dbReference type="PANTHER" id="PTHR22950">
    <property type="entry name" value="AMINO ACID TRANSPORTER"/>
    <property type="match status" value="1"/>
</dbReference>
<evidence type="ECO:0000256" key="5">
    <source>
        <dbReference type="SAM" id="Phobius"/>
    </source>
</evidence>
<dbReference type="Pfam" id="PF01490">
    <property type="entry name" value="Aa_trans"/>
    <property type="match status" value="1"/>
</dbReference>
<dbReference type="GO" id="GO:0005774">
    <property type="term" value="C:vacuolar membrane"/>
    <property type="evidence" value="ECO:0007669"/>
    <property type="project" value="TreeGrafter"/>
</dbReference>
<feature type="transmembrane region" description="Helical" evidence="5">
    <location>
        <begin position="375"/>
        <end position="400"/>
    </location>
</feature>
<gene>
    <name evidence="7" type="ORF">O3M35_002027</name>
</gene>
<protein>
    <recommendedName>
        <fullName evidence="6">Amino acid transporter transmembrane domain-containing protein</fullName>
    </recommendedName>
</protein>
<dbReference type="GO" id="GO:0015179">
    <property type="term" value="F:L-amino acid transmembrane transporter activity"/>
    <property type="evidence" value="ECO:0007669"/>
    <property type="project" value="TreeGrafter"/>
</dbReference>
<dbReference type="EMBL" id="JAPXFL010000010">
    <property type="protein sequence ID" value="KAK9500843.1"/>
    <property type="molecule type" value="Genomic_DNA"/>
</dbReference>
<dbReference type="AlphaFoldDB" id="A0AAW1CSV3"/>
<accession>A0AAW1CSV3</accession>
<proteinExistence type="predicted"/>
<evidence type="ECO:0000256" key="2">
    <source>
        <dbReference type="ARBA" id="ARBA00022692"/>
    </source>
</evidence>
<keyword evidence="8" id="KW-1185">Reference proteome</keyword>
<keyword evidence="2 5" id="KW-0812">Transmembrane</keyword>
<feature type="transmembrane region" description="Helical" evidence="5">
    <location>
        <begin position="264"/>
        <end position="281"/>
    </location>
</feature>
<dbReference type="Proteomes" id="UP001461498">
    <property type="component" value="Unassembled WGS sequence"/>
</dbReference>
<feature type="domain" description="Amino acid transporter transmembrane" evidence="6">
    <location>
        <begin position="97"/>
        <end position="504"/>
    </location>
</feature>
<reference evidence="7 8" key="1">
    <citation type="submission" date="2022-12" db="EMBL/GenBank/DDBJ databases">
        <title>Chromosome-level genome assembly of true bugs.</title>
        <authorList>
            <person name="Ma L."/>
            <person name="Li H."/>
        </authorList>
    </citation>
    <scope>NUCLEOTIDE SEQUENCE [LARGE SCALE GENOMIC DNA]</scope>
    <source>
        <strain evidence="7">Lab_2022b</strain>
    </source>
</reference>
<feature type="transmembrane region" description="Helical" evidence="5">
    <location>
        <begin position="301"/>
        <end position="319"/>
    </location>
</feature>
<dbReference type="InterPro" id="IPR013057">
    <property type="entry name" value="AA_transpt_TM"/>
</dbReference>
<feature type="transmembrane region" description="Helical" evidence="5">
    <location>
        <begin position="444"/>
        <end position="470"/>
    </location>
</feature>
<dbReference type="PANTHER" id="PTHR22950:SF680">
    <property type="entry name" value="PROTON-COUPLED AMINO ACID TRANSPORTER 4-LIKE PROTEIN"/>
    <property type="match status" value="1"/>
</dbReference>
<evidence type="ECO:0000313" key="8">
    <source>
        <dbReference type="Proteomes" id="UP001461498"/>
    </source>
</evidence>
<comment type="subcellular location">
    <subcellularLocation>
        <location evidence="1">Membrane</location>
        <topology evidence="1">Multi-pass membrane protein</topology>
    </subcellularLocation>
</comment>
<keyword evidence="4 5" id="KW-0472">Membrane</keyword>
<feature type="transmembrane region" description="Helical" evidence="5">
    <location>
        <begin position="192"/>
        <end position="216"/>
    </location>
</feature>
<comment type="caution">
    <text evidence="7">The sequence shown here is derived from an EMBL/GenBank/DDBJ whole genome shotgun (WGS) entry which is preliminary data.</text>
</comment>
<evidence type="ECO:0000259" key="6">
    <source>
        <dbReference type="Pfam" id="PF01490"/>
    </source>
</evidence>
<sequence>MADKDGNYGIKISLGYNENDKKVQNNAVSKPGSEMKLRKISNAFCNDGSESAVRENTNKKYADNTLKCVYITTPNMMKSPQSDKDYEPYDHREVSHPTTYFETLIHMLKASLGTGILAMPDAFNNAGYMVATIGTLAIGFLCTYSIHILISSEYELCRRKRQPSMNYPATAIAAIQEGPKFVKRFNRFVPHICNSFLMMYQIGSCCIYLLFITSNVKDVADYYSEKNYGVETFNERYYMLILLLPLILIGWVRNLKYLAPLSTAANFVTLISFAIIFYYMFTDIPDIKDRVPVAPIATMPLYFGTVLFAMESIGVVMPLENGMKNPKNFVNTLGVLNCAMIPITLLYTLVGFFGYLKYGSDVQGSITLSLPRHEILAQSARIMLAFAIFVTHALSCYVAFDITWRQYIEPKVKNRKILWEYTVRTVLVIICFILAAAVPDLNRFISLIGALCLSTMGLAFPALIQLFTYWYDYDGMRFGLLLLKNSIIVIIAVLGFVIGIVTSIEAIIDDFKNHKI</sequence>
<feature type="transmembrane region" description="Helical" evidence="5">
    <location>
        <begin position="331"/>
        <end position="355"/>
    </location>
</feature>
<feature type="transmembrane region" description="Helical" evidence="5">
    <location>
        <begin position="236"/>
        <end position="252"/>
    </location>
</feature>
<name>A0AAW1CSV3_9HEMI</name>
<organism evidence="7 8">
    <name type="scientific">Rhynocoris fuscipes</name>
    <dbReference type="NCBI Taxonomy" id="488301"/>
    <lineage>
        <taxon>Eukaryota</taxon>
        <taxon>Metazoa</taxon>
        <taxon>Ecdysozoa</taxon>
        <taxon>Arthropoda</taxon>
        <taxon>Hexapoda</taxon>
        <taxon>Insecta</taxon>
        <taxon>Pterygota</taxon>
        <taxon>Neoptera</taxon>
        <taxon>Paraneoptera</taxon>
        <taxon>Hemiptera</taxon>
        <taxon>Heteroptera</taxon>
        <taxon>Panheteroptera</taxon>
        <taxon>Cimicomorpha</taxon>
        <taxon>Reduviidae</taxon>
        <taxon>Harpactorinae</taxon>
        <taxon>Harpactorini</taxon>
        <taxon>Rhynocoris</taxon>
    </lineage>
</organism>
<evidence type="ECO:0000313" key="7">
    <source>
        <dbReference type="EMBL" id="KAK9500843.1"/>
    </source>
</evidence>
<keyword evidence="3 5" id="KW-1133">Transmembrane helix</keyword>
<feature type="transmembrane region" description="Helical" evidence="5">
    <location>
        <begin position="126"/>
        <end position="150"/>
    </location>
</feature>
<evidence type="ECO:0000256" key="1">
    <source>
        <dbReference type="ARBA" id="ARBA00004141"/>
    </source>
</evidence>
<feature type="transmembrane region" description="Helical" evidence="5">
    <location>
        <begin position="421"/>
        <end position="438"/>
    </location>
</feature>
<feature type="transmembrane region" description="Helical" evidence="5">
    <location>
        <begin position="482"/>
        <end position="508"/>
    </location>
</feature>
<evidence type="ECO:0000256" key="3">
    <source>
        <dbReference type="ARBA" id="ARBA00022989"/>
    </source>
</evidence>
<evidence type="ECO:0000256" key="4">
    <source>
        <dbReference type="ARBA" id="ARBA00023136"/>
    </source>
</evidence>